<dbReference type="Proteomes" id="UP001156141">
    <property type="component" value="Unassembled WGS sequence"/>
</dbReference>
<sequence length="318" mass="37501">MQGHFDDFKVVKYSKEYYEQWNDFVAKSKNGTFLFHRDFMEYHSDRFEDFSLLIFQRNKLQAILPANKSGQEIYSHQGLTYGGVLLPNNISVVKVFSVFEVIQKYCKQINISKITIREIPEFYCDKPTSEISFIIGQKYSLFQRQMVLAIDFEKGFSIHKTKLKHYKKGRDVGFEIKEDDTFDEFWINVLQPRLLERFNSKPVHRLEEITLLKRNFPKNIKQFNIYLGNQILAGITIFENKNVVKSQYGATTSEGERFRALDYLFLFLIDKYKEEGKKFFSMGTISDNSIKGYNEGLLKQKEEFGCNVYLQDSFSIDL</sequence>
<keyword evidence="2" id="KW-1185">Reference proteome</keyword>
<evidence type="ECO:0000313" key="1">
    <source>
        <dbReference type="EMBL" id="MCH4551354.1"/>
    </source>
</evidence>
<dbReference type="InterPro" id="IPR016181">
    <property type="entry name" value="Acyl_CoA_acyltransferase"/>
</dbReference>
<organism evidence="1 2">
    <name type="scientific">Aestuariibaculum lutulentum</name>
    <dbReference type="NCBI Taxonomy" id="2920935"/>
    <lineage>
        <taxon>Bacteria</taxon>
        <taxon>Pseudomonadati</taxon>
        <taxon>Bacteroidota</taxon>
        <taxon>Flavobacteriia</taxon>
        <taxon>Flavobacteriales</taxon>
        <taxon>Flavobacteriaceae</taxon>
    </lineage>
</organism>
<evidence type="ECO:0000313" key="2">
    <source>
        <dbReference type="Proteomes" id="UP001156141"/>
    </source>
</evidence>
<name>A0ABS9REH6_9FLAO</name>
<comment type="caution">
    <text evidence="1">The sequence shown here is derived from an EMBL/GenBank/DDBJ whole genome shotgun (WGS) entry which is preliminary data.</text>
</comment>
<dbReference type="RefSeq" id="WP_240571699.1">
    <property type="nucleotide sequence ID" value="NZ_CP136709.1"/>
</dbReference>
<protein>
    <submittedName>
        <fullName evidence="1">FemAB family protein</fullName>
    </submittedName>
</protein>
<dbReference type="Gene3D" id="3.40.630.30">
    <property type="match status" value="1"/>
</dbReference>
<proteinExistence type="predicted"/>
<dbReference type="SUPFAM" id="SSF55729">
    <property type="entry name" value="Acyl-CoA N-acyltransferases (Nat)"/>
    <property type="match status" value="1"/>
</dbReference>
<reference evidence="1" key="1">
    <citation type="submission" date="2022-02" db="EMBL/GenBank/DDBJ databases">
        <title>Aestuariibaculum sp., a marine bacterium isolated from sediment in Guangxi.</title>
        <authorList>
            <person name="Ying J."/>
        </authorList>
    </citation>
    <scope>NUCLEOTIDE SEQUENCE</scope>
    <source>
        <strain evidence="1">L182</strain>
    </source>
</reference>
<dbReference type="EMBL" id="JAKVQD010000001">
    <property type="protein sequence ID" value="MCH4551354.1"/>
    <property type="molecule type" value="Genomic_DNA"/>
</dbReference>
<accession>A0ABS9REH6</accession>
<gene>
    <name evidence="1" type="ORF">MKW35_01885</name>
</gene>